<dbReference type="RefSeq" id="WP_087284987.1">
    <property type="nucleotide sequence ID" value="NZ_CP039261.1"/>
</dbReference>
<keyword evidence="1" id="KW-0472">Membrane</keyword>
<keyword evidence="1" id="KW-1133">Transmembrane helix</keyword>
<accession>A0A6B9HWI9</accession>
<evidence type="ECO:0000313" key="2">
    <source>
        <dbReference type="EMBL" id="HJE48670.1"/>
    </source>
</evidence>
<feature type="transmembrane region" description="Helical" evidence="1">
    <location>
        <begin position="31"/>
        <end position="50"/>
    </location>
</feature>
<gene>
    <name evidence="2" type="ORF">K8V69_00520</name>
</gene>
<organism evidence="2 3">
    <name type="scientific">Lactobacillus johnsonii</name>
    <dbReference type="NCBI Taxonomy" id="33959"/>
    <lineage>
        <taxon>Bacteria</taxon>
        <taxon>Bacillati</taxon>
        <taxon>Bacillota</taxon>
        <taxon>Bacilli</taxon>
        <taxon>Lactobacillales</taxon>
        <taxon>Lactobacillaceae</taxon>
        <taxon>Lactobacillus</taxon>
    </lineage>
</organism>
<dbReference type="AlphaFoldDB" id="A0A6B9HWI9"/>
<feature type="transmembrane region" description="Helical" evidence="1">
    <location>
        <begin position="62"/>
        <end position="79"/>
    </location>
</feature>
<comment type="caution">
    <text evidence="2">The sequence shown here is derived from an EMBL/GenBank/DDBJ whole genome shotgun (WGS) entry which is preliminary data.</text>
</comment>
<evidence type="ECO:0000256" key="1">
    <source>
        <dbReference type="SAM" id="Phobius"/>
    </source>
</evidence>
<dbReference type="Proteomes" id="UP000732527">
    <property type="component" value="Unassembled WGS sequence"/>
</dbReference>
<reference evidence="2" key="1">
    <citation type="journal article" date="2021" name="PeerJ">
        <title>Extensive microbial diversity within the chicken gut microbiome revealed by metagenomics and culture.</title>
        <authorList>
            <person name="Gilroy R."/>
            <person name="Ravi A."/>
            <person name="Getino M."/>
            <person name="Pursley I."/>
            <person name="Horton D.L."/>
            <person name="Alikhan N.F."/>
            <person name="Baker D."/>
            <person name="Gharbi K."/>
            <person name="Hall N."/>
            <person name="Watson M."/>
            <person name="Adriaenssens E.M."/>
            <person name="Foster-Nyarko E."/>
            <person name="Jarju S."/>
            <person name="Secka A."/>
            <person name="Antonio M."/>
            <person name="Oren A."/>
            <person name="Chaudhuri R.R."/>
            <person name="La Ragione R."/>
            <person name="Hildebrand F."/>
            <person name="Pallen M.J."/>
        </authorList>
    </citation>
    <scope>NUCLEOTIDE SEQUENCE</scope>
    <source>
        <strain evidence="2">CHK192-2623</strain>
    </source>
</reference>
<proteinExistence type="predicted"/>
<dbReference type="EMBL" id="DYYQ01000007">
    <property type="protein sequence ID" value="HJE48670.1"/>
    <property type="molecule type" value="Genomic_DNA"/>
</dbReference>
<protein>
    <submittedName>
        <fullName evidence="2">Uncharacterized protein</fullName>
    </submittedName>
</protein>
<evidence type="ECO:0000313" key="3">
    <source>
        <dbReference type="Proteomes" id="UP000732527"/>
    </source>
</evidence>
<name>A0A6B9HWI9_LACJH</name>
<keyword evidence="1" id="KW-0812">Transmembrane</keyword>
<sequence length="94" mass="10663">MKVQAFYYAMPTLAVIVIGTYIFTSVKLYKFIWLSPVVYLALIGSVGLWIKIGMSIFSTSETGVFGLLTLEVILLEGIIEEYRYQKQNLGKNEE</sequence>
<reference evidence="2" key="2">
    <citation type="submission" date="2021-09" db="EMBL/GenBank/DDBJ databases">
        <authorList>
            <person name="Gilroy R."/>
        </authorList>
    </citation>
    <scope>NUCLEOTIDE SEQUENCE</scope>
    <source>
        <strain evidence="2">CHK192-2623</strain>
    </source>
</reference>
<feature type="transmembrane region" description="Helical" evidence="1">
    <location>
        <begin position="6"/>
        <end position="24"/>
    </location>
</feature>